<keyword evidence="4" id="KW-0133">Cell shape</keyword>
<keyword evidence="3 7" id="KW-0812">Transmembrane</keyword>
<dbReference type="RefSeq" id="WP_305990444.1">
    <property type="nucleotide sequence ID" value="NZ_JAVAMP010000001.1"/>
</dbReference>
<feature type="transmembrane region" description="Helical" evidence="7">
    <location>
        <begin position="137"/>
        <end position="156"/>
    </location>
</feature>
<feature type="transmembrane region" description="Helical" evidence="7">
    <location>
        <begin position="303"/>
        <end position="328"/>
    </location>
</feature>
<feature type="transmembrane region" description="Helical" evidence="7">
    <location>
        <begin position="12"/>
        <end position="37"/>
    </location>
</feature>
<dbReference type="InterPro" id="IPR013438">
    <property type="entry name" value="SpoVE"/>
</dbReference>
<sequence length="363" mass="39029">MAKIRSAPDSLIIVSTLMLLGIGLIMVYSASAVLAFHNFGDSLFYLKRQFVFAVLGIFALFFTMNIDYWAWKKFAKMILISGFIMLILVLIIGDVRGGAKSWLGVGSLGIQPSEFMKLAVVLFLAKFLTDRDKEITLFVRGLMPPLLLVGAAFALIMLQPDLGTGAVLVGASLIVIYVAGLKISHLVGLAMIGVIGLVGLIITAPYRLKRITGFLDPWEDPLGTGYQIIQSLYAIGPGGLVGLGLGRSRQKYNYLPEPQTDFIFSIISEELGFIGGSVVLILFLILIWRGFRVAITAPDSFGSLLAVGIISIIGVQVMINIGVVIGMFPVTGITLPLISAGGSSLTLLLTAIGILLNISRYSR</sequence>
<evidence type="ECO:0000256" key="6">
    <source>
        <dbReference type="ARBA" id="ARBA00023136"/>
    </source>
</evidence>
<dbReference type="PROSITE" id="PS00428">
    <property type="entry name" value="FTSW_RODA_SPOVE"/>
    <property type="match status" value="1"/>
</dbReference>
<reference evidence="8 9" key="1">
    <citation type="submission" date="2023-08" db="EMBL/GenBank/DDBJ databases">
        <authorList>
            <person name="Park J.-S."/>
        </authorList>
    </citation>
    <scope>NUCLEOTIDE SEQUENCE [LARGE SCALE GENOMIC DNA]</scope>
    <source>
        <strain evidence="8 9">2205SS18-9</strain>
    </source>
</reference>
<dbReference type="EMBL" id="JAVAMP010000001">
    <property type="protein sequence ID" value="MDP5273156.1"/>
    <property type="molecule type" value="Genomic_DNA"/>
</dbReference>
<evidence type="ECO:0000256" key="7">
    <source>
        <dbReference type="SAM" id="Phobius"/>
    </source>
</evidence>
<feature type="transmembrane region" description="Helical" evidence="7">
    <location>
        <begin position="271"/>
        <end position="291"/>
    </location>
</feature>
<accession>A0ABT9IUY8</accession>
<name>A0ABT9IUY8_9BACL</name>
<feature type="transmembrane region" description="Helical" evidence="7">
    <location>
        <begin position="77"/>
        <end position="95"/>
    </location>
</feature>
<dbReference type="InterPro" id="IPR018365">
    <property type="entry name" value="Cell_cycle_FtsW-rel_CS"/>
</dbReference>
<comment type="caution">
    <text evidence="8">The sequence shown here is derived from an EMBL/GenBank/DDBJ whole genome shotgun (WGS) entry which is preliminary data.</text>
</comment>
<evidence type="ECO:0000256" key="2">
    <source>
        <dbReference type="ARBA" id="ARBA00022475"/>
    </source>
</evidence>
<evidence type="ECO:0000256" key="3">
    <source>
        <dbReference type="ARBA" id="ARBA00022692"/>
    </source>
</evidence>
<protein>
    <submittedName>
        <fullName evidence="8">Stage V sporulation protein E</fullName>
    </submittedName>
</protein>
<evidence type="ECO:0000313" key="9">
    <source>
        <dbReference type="Proteomes" id="UP001231941"/>
    </source>
</evidence>
<evidence type="ECO:0000256" key="1">
    <source>
        <dbReference type="ARBA" id="ARBA00004651"/>
    </source>
</evidence>
<gene>
    <name evidence="8" type="primary">spoVE</name>
    <name evidence="8" type="ORF">Q5Y73_03480</name>
</gene>
<feature type="transmembrane region" description="Helical" evidence="7">
    <location>
        <begin position="49"/>
        <end position="70"/>
    </location>
</feature>
<dbReference type="PANTHER" id="PTHR30474">
    <property type="entry name" value="CELL CYCLE PROTEIN"/>
    <property type="match status" value="1"/>
</dbReference>
<dbReference type="NCBIfam" id="TIGR02615">
    <property type="entry name" value="spoVE"/>
    <property type="match status" value="1"/>
</dbReference>
<keyword evidence="5 7" id="KW-1133">Transmembrane helix</keyword>
<evidence type="ECO:0000256" key="4">
    <source>
        <dbReference type="ARBA" id="ARBA00022960"/>
    </source>
</evidence>
<organism evidence="8 9">
    <name type="scientific">Chengkuizengella axinellae</name>
    <dbReference type="NCBI Taxonomy" id="3064388"/>
    <lineage>
        <taxon>Bacteria</taxon>
        <taxon>Bacillati</taxon>
        <taxon>Bacillota</taxon>
        <taxon>Bacilli</taxon>
        <taxon>Bacillales</taxon>
        <taxon>Paenibacillaceae</taxon>
        <taxon>Chengkuizengella</taxon>
    </lineage>
</organism>
<feature type="transmembrane region" description="Helical" evidence="7">
    <location>
        <begin position="101"/>
        <end position="125"/>
    </location>
</feature>
<dbReference type="NCBIfam" id="TIGR02614">
    <property type="entry name" value="ftsW"/>
    <property type="match status" value="1"/>
</dbReference>
<dbReference type="Proteomes" id="UP001231941">
    <property type="component" value="Unassembled WGS sequence"/>
</dbReference>
<feature type="transmembrane region" description="Helical" evidence="7">
    <location>
        <begin position="334"/>
        <end position="358"/>
    </location>
</feature>
<dbReference type="InterPro" id="IPR001182">
    <property type="entry name" value="FtsW/RodA"/>
</dbReference>
<keyword evidence="6 7" id="KW-0472">Membrane</keyword>
<dbReference type="Pfam" id="PF01098">
    <property type="entry name" value="FTSW_RODA_SPOVE"/>
    <property type="match status" value="1"/>
</dbReference>
<dbReference type="InterPro" id="IPR013437">
    <property type="entry name" value="FtsW"/>
</dbReference>
<comment type="subcellular location">
    <subcellularLocation>
        <location evidence="1">Cell membrane</location>
        <topology evidence="1">Multi-pass membrane protein</topology>
    </subcellularLocation>
</comment>
<dbReference type="PANTHER" id="PTHR30474:SF13">
    <property type="entry name" value="STAGE V SPORULATION PROTEIN E"/>
    <property type="match status" value="1"/>
</dbReference>
<evidence type="ECO:0000313" key="8">
    <source>
        <dbReference type="EMBL" id="MDP5273156.1"/>
    </source>
</evidence>
<feature type="transmembrane region" description="Helical" evidence="7">
    <location>
        <begin position="162"/>
        <end position="179"/>
    </location>
</feature>
<proteinExistence type="predicted"/>
<keyword evidence="2" id="KW-1003">Cell membrane</keyword>
<feature type="transmembrane region" description="Helical" evidence="7">
    <location>
        <begin position="186"/>
        <end position="208"/>
    </location>
</feature>
<evidence type="ECO:0000256" key="5">
    <source>
        <dbReference type="ARBA" id="ARBA00022989"/>
    </source>
</evidence>
<keyword evidence="9" id="KW-1185">Reference proteome</keyword>